<dbReference type="Proteomes" id="UP000004728">
    <property type="component" value="Unassembled WGS sequence"/>
</dbReference>
<dbReference type="InterPro" id="IPR011050">
    <property type="entry name" value="Pectin_lyase_fold/virulence"/>
</dbReference>
<dbReference type="STRING" id="983920.Y88_1899"/>
<dbReference type="InterPro" id="IPR012334">
    <property type="entry name" value="Pectin_lyas_fold"/>
</dbReference>
<dbReference type="Pfam" id="PF13229">
    <property type="entry name" value="Beta_helix"/>
    <property type="match status" value="1"/>
</dbReference>
<dbReference type="InterPro" id="IPR011049">
    <property type="entry name" value="Serralysin-like_metalloprot_C"/>
</dbReference>
<dbReference type="HOGENOM" id="CLU_554159_0_0_5"/>
<name>F1Z560_9SPHN</name>
<dbReference type="InterPro" id="IPR006626">
    <property type="entry name" value="PbH1"/>
</dbReference>
<organism evidence="2 3">
    <name type="scientific">Novosphingobium nitrogenifigens DSM 19370</name>
    <dbReference type="NCBI Taxonomy" id="983920"/>
    <lineage>
        <taxon>Bacteria</taxon>
        <taxon>Pseudomonadati</taxon>
        <taxon>Pseudomonadota</taxon>
        <taxon>Alphaproteobacteria</taxon>
        <taxon>Sphingomonadales</taxon>
        <taxon>Sphingomonadaceae</taxon>
        <taxon>Novosphingobium</taxon>
    </lineage>
</organism>
<proteinExistence type="predicted"/>
<dbReference type="InParanoid" id="F1Z560"/>
<dbReference type="Gene3D" id="2.160.20.10">
    <property type="entry name" value="Single-stranded right-handed beta-helix, Pectin lyase-like"/>
    <property type="match status" value="1"/>
</dbReference>
<dbReference type="SMART" id="SM00710">
    <property type="entry name" value="PbH1"/>
    <property type="match status" value="7"/>
</dbReference>
<accession>F1Z560</accession>
<keyword evidence="3" id="KW-1185">Reference proteome</keyword>
<dbReference type="SUPFAM" id="SSF51126">
    <property type="entry name" value="Pectin lyase-like"/>
    <property type="match status" value="1"/>
</dbReference>
<dbReference type="RefSeq" id="WP_008068924.1">
    <property type="nucleotide sequence ID" value="NZ_AQWK01000005.1"/>
</dbReference>
<dbReference type="EMBL" id="AEWJ01000023">
    <property type="protein sequence ID" value="EGD60025.1"/>
    <property type="molecule type" value="Genomic_DNA"/>
</dbReference>
<comment type="caution">
    <text evidence="2">The sequence shown here is derived from an EMBL/GenBank/DDBJ whole genome shotgun (WGS) entry which is preliminary data.</text>
</comment>
<reference evidence="2 3" key="1">
    <citation type="journal article" date="2012" name="J. Bacteriol.">
        <title>Draft Genome Sequence of Novosphingobium nitrogenifigens Y88T.</title>
        <authorList>
            <person name="Strabala T.J."/>
            <person name="Macdonald L."/>
            <person name="Liu V."/>
            <person name="Smit A.M."/>
        </authorList>
    </citation>
    <scope>NUCLEOTIDE SEQUENCE [LARGE SCALE GENOMIC DNA]</scope>
    <source>
        <strain evidence="2 3">DSM 19370</strain>
    </source>
</reference>
<sequence>MTTITVATNTQLASALKSAKSGDTILLKAGTYSSVSISNMNYGSGITIASADPTNKAVITKLTVSGDSGITFSNLNLNAVTTSSSFQVANSKNITFDHVTVTGAAGSTGYTQSPFFIRSSTNVTVTNSEFTHTRVGLTLLNNTNVTVSGNYFHDIRSDGIDSGGNSQIKVANNFFTDFHPASGDHPDAIQFWTTNTTTSAHDITVTGNVFYAGSGDPIQGVFISDQVGTLPYQNVTVTNNVVIGGLWNGILLSHVNGATVSGNVVGSLSTSANTTSWLTVINSTGVSADNNAATTLQMTNSTFTSYQNNKVIPISGDGGQSLVSQYSTLLGSDLPKSYITTSQFASLVADQAALHGTASGTNTTYATTPTLATSTGAAHETIFGTWSKDTFAFHASDLTGTSMSTPDVIVGFSHSQGDHLDLSAVDAISGTSTNEAFSYIGTAAFTHHAGELHYQVVNGSSYVSGDLNGDGVADFTIELLNVKSLVAADLVL</sequence>
<feature type="domain" description="Right handed beta helix" evidence="1">
    <location>
        <begin position="87"/>
        <end position="264"/>
    </location>
</feature>
<evidence type="ECO:0000313" key="3">
    <source>
        <dbReference type="Proteomes" id="UP000004728"/>
    </source>
</evidence>
<dbReference type="Gene3D" id="2.150.10.10">
    <property type="entry name" value="Serralysin-like metalloprotease, C-terminal"/>
    <property type="match status" value="1"/>
</dbReference>
<dbReference type="InterPro" id="IPR039448">
    <property type="entry name" value="Beta_helix"/>
</dbReference>
<gene>
    <name evidence="2" type="ORF">Y88_1899</name>
</gene>
<dbReference type="AlphaFoldDB" id="F1Z560"/>
<evidence type="ECO:0000313" key="2">
    <source>
        <dbReference type="EMBL" id="EGD60025.1"/>
    </source>
</evidence>
<dbReference type="eggNOG" id="COG2982">
    <property type="taxonomic scope" value="Bacteria"/>
</dbReference>
<protein>
    <submittedName>
        <fullName evidence="2">Putative secreted calcium-binding protein</fullName>
    </submittedName>
</protein>
<dbReference type="OrthoDB" id="6769681at2"/>
<dbReference type="eggNOG" id="COG2931">
    <property type="taxonomic scope" value="Bacteria"/>
</dbReference>
<evidence type="ECO:0000259" key="1">
    <source>
        <dbReference type="Pfam" id="PF13229"/>
    </source>
</evidence>